<dbReference type="InterPro" id="IPR036412">
    <property type="entry name" value="HAD-like_sf"/>
</dbReference>
<dbReference type="Pfam" id="PF13419">
    <property type="entry name" value="HAD_2"/>
    <property type="match status" value="1"/>
</dbReference>
<dbReference type="InterPro" id="IPR041492">
    <property type="entry name" value="HAD_2"/>
</dbReference>
<dbReference type="Gene3D" id="1.10.150.240">
    <property type="entry name" value="Putative phosphatase, domain 2"/>
    <property type="match status" value="1"/>
</dbReference>
<dbReference type="GO" id="GO:0016791">
    <property type="term" value="F:phosphatase activity"/>
    <property type="evidence" value="ECO:0007669"/>
    <property type="project" value="TreeGrafter"/>
</dbReference>
<dbReference type="SFLD" id="SFLDG01129">
    <property type="entry name" value="C1.5:_HAD__Beta-PGM__Phosphata"/>
    <property type="match status" value="1"/>
</dbReference>
<dbReference type="NCBIfam" id="TIGR01509">
    <property type="entry name" value="HAD-SF-IA-v3"/>
    <property type="match status" value="1"/>
</dbReference>
<organism evidence="1">
    <name type="scientific">uncultured Anaerotruncus sp</name>
    <dbReference type="NCBI Taxonomy" id="905011"/>
    <lineage>
        <taxon>Bacteria</taxon>
        <taxon>Bacillati</taxon>
        <taxon>Bacillota</taxon>
        <taxon>Clostridia</taxon>
        <taxon>Eubacteriales</taxon>
        <taxon>Oscillospiraceae</taxon>
        <taxon>Anaerotruncus</taxon>
        <taxon>environmental samples</taxon>
    </lineage>
</organism>
<dbReference type="PRINTS" id="PR00413">
    <property type="entry name" value="HADHALOGNASE"/>
</dbReference>
<dbReference type="EC" id="3.1.3.-" evidence="1"/>
<gene>
    <name evidence="1" type="primary">yniC_1</name>
    <name evidence="1" type="ORF">SAMEA3545359_00364</name>
</gene>
<dbReference type="InterPro" id="IPR006439">
    <property type="entry name" value="HAD-SF_hydro_IA"/>
</dbReference>
<dbReference type="SFLD" id="SFLDS00003">
    <property type="entry name" value="Haloacid_Dehalogenase"/>
    <property type="match status" value="1"/>
</dbReference>
<dbReference type="InterPro" id="IPR023214">
    <property type="entry name" value="HAD_sf"/>
</dbReference>
<dbReference type="EMBL" id="FMHG01000001">
    <property type="protein sequence ID" value="SCJ44106.1"/>
    <property type="molecule type" value="Genomic_DNA"/>
</dbReference>
<dbReference type="PANTHER" id="PTHR18901">
    <property type="entry name" value="2-DEOXYGLUCOSE-6-PHOSPHATE PHOSPHATASE 2"/>
    <property type="match status" value="1"/>
</dbReference>
<protein>
    <submittedName>
        <fullName evidence="1">Phosphatase YniC</fullName>
        <ecNumber evidence="1">3.1.3.-</ecNumber>
    </submittedName>
</protein>
<keyword evidence="1" id="KW-0378">Hydrolase</keyword>
<proteinExistence type="predicted"/>
<dbReference type="InterPro" id="IPR023198">
    <property type="entry name" value="PGP-like_dom2"/>
</dbReference>
<reference evidence="1" key="1">
    <citation type="submission" date="2015-09" db="EMBL/GenBank/DDBJ databases">
        <authorList>
            <consortium name="Pathogen Informatics"/>
        </authorList>
    </citation>
    <scope>NUCLEOTIDE SEQUENCE</scope>
    <source>
        <strain evidence="1">2789STDY5834896</strain>
    </source>
</reference>
<accession>A0A1C6GFL3</accession>
<sequence length="215" mass="23979">MKAIFDMDGTLTCSTSIWDGVSEAYVRSLGYEVPSDYQQRIRGKSFSGAMEYIIERDGITGITADEMIAAQFEIVRQKYRAVPLKPSVQAYLEYLQQQGIEMAVATQSHDYMAAEILRSHGIERYFSHIVSAEAMGTHKSSPDVYLETARRLGAAPGECVVFEDMLFALTTAHNAGFRTVGVADEKSLDDRAAICRITERYITDFAQLIAEPLPR</sequence>
<dbReference type="SUPFAM" id="SSF56784">
    <property type="entry name" value="HAD-like"/>
    <property type="match status" value="1"/>
</dbReference>
<dbReference type="CDD" id="cd07505">
    <property type="entry name" value="HAD_BPGM-like"/>
    <property type="match status" value="1"/>
</dbReference>
<dbReference type="Gene3D" id="3.40.50.1000">
    <property type="entry name" value="HAD superfamily/HAD-like"/>
    <property type="match status" value="1"/>
</dbReference>
<name>A0A1C6GFL3_9FIRM</name>
<evidence type="ECO:0000313" key="1">
    <source>
        <dbReference type="EMBL" id="SCJ44106.1"/>
    </source>
</evidence>
<dbReference type="AlphaFoldDB" id="A0A1C6GFL3"/>
<dbReference type="PANTHER" id="PTHR18901:SF38">
    <property type="entry name" value="PSEUDOURIDINE-5'-PHOSPHATASE"/>
    <property type="match status" value="1"/>
</dbReference>